<evidence type="ECO:0000313" key="4">
    <source>
        <dbReference type="Proteomes" id="UP001529369"/>
    </source>
</evidence>
<name>A0ABT8AE18_9PROT</name>
<evidence type="ECO:0000256" key="1">
    <source>
        <dbReference type="SAM" id="MobiDB-lite"/>
    </source>
</evidence>
<keyword evidence="2" id="KW-0732">Signal</keyword>
<feature type="chain" id="PRO_5046155819" description="DUF3106 domain-containing protein" evidence="2">
    <location>
        <begin position="20"/>
        <end position="84"/>
    </location>
</feature>
<organism evidence="3 4">
    <name type="scientific">Paeniroseomonas aquatica</name>
    <dbReference type="NCBI Taxonomy" id="373043"/>
    <lineage>
        <taxon>Bacteria</taxon>
        <taxon>Pseudomonadati</taxon>
        <taxon>Pseudomonadota</taxon>
        <taxon>Alphaproteobacteria</taxon>
        <taxon>Acetobacterales</taxon>
        <taxon>Acetobacteraceae</taxon>
        <taxon>Paeniroseomonas</taxon>
    </lineage>
</organism>
<keyword evidence="4" id="KW-1185">Reference proteome</keyword>
<feature type="compositionally biased region" description="Basic and acidic residues" evidence="1">
    <location>
        <begin position="45"/>
        <end position="77"/>
    </location>
</feature>
<feature type="signal peptide" evidence="2">
    <location>
        <begin position="1"/>
        <end position="19"/>
    </location>
</feature>
<feature type="region of interest" description="Disordered" evidence="1">
    <location>
        <begin position="45"/>
        <end position="84"/>
    </location>
</feature>
<dbReference type="Proteomes" id="UP001529369">
    <property type="component" value="Unassembled WGS sequence"/>
</dbReference>
<reference evidence="4" key="1">
    <citation type="journal article" date="2019" name="Int. J. Syst. Evol. Microbiol.">
        <title>The Global Catalogue of Microorganisms (GCM) 10K type strain sequencing project: providing services to taxonomists for standard genome sequencing and annotation.</title>
        <authorList>
            <consortium name="The Broad Institute Genomics Platform"/>
            <consortium name="The Broad Institute Genome Sequencing Center for Infectious Disease"/>
            <person name="Wu L."/>
            <person name="Ma J."/>
        </authorList>
    </citation>
    <scope>NUCLEOTIDE SEQUENCE [LARGE SCALE GENOMIC DNA]</scope>
    <source>
        <strain evidence="4">CECT 7131</strain>
    </source>
</reference>
<proteinExistence type="predicted"/>
<evidence type="ECO:0000256" key="2">
    <source>
        <dbReference type="SAM" id="SignalP"/>
    </source>
</evidence>
<protein>
    <recommendedName>
        <fullName evidence="5">DUF3106 domain-containing protein</fullName>
    </recommendedName>
</protein>
<gene>
    <name evidence="3" type="ORF">QWZ14_27045</name>
</gene>
<sequence length="84" mass="9966">MQRRRLLALLTLAPALARAQAPAPPGPPVRRTPLDAWWDRQREKEAEERRRNAPGEARRALTRDQFERWNRQNDRRRGIAPYPF</sequence>
<comment type="caution">
    <text evidence="3">The sequence shown here is derived from an EMBL/GenBank/DDBJ whole genome shotgun (WGS) entry which is preliminary data.</text>
</comment>
<dbReference type="RefSeq" id="WP_290320152.1">
    <property type="nucleotide sequence ID" value="NZ_JAUFPN010000202.1"/>
</dbReference>
<dbReference type="EMBL" id="JAUFPN010000202">
    <property type="protein sequence ID" value="MDN3568054.1"/>
    <property type="molecule type" value="Genomic_DNA"/>
</dbReference>
<evidence type="ECO:0000313" key="3">
    <source>
        <dbReference type="EMBL" id="MDN3568054.1"/>
    </source>
</evidence>
<accession>A0ABT8AE18</accession>
<evidence type="ECO:0008006" key="5">
    <source>
        <dbReference type="Google" id="ProtNLM"/>
    </source>
</evidence>